<dbReference type="Gene3D" id="2.130.10.10">
    <property type="entry name" value="YVTN repeat-like/Quinoprotein amine dehydrogenase"/>
    <property type="match status" value="1"/>
</dbReference>
<proteinExistence type="predicted"/>
<name>A0ABW5N5G9_9FLAO</name>
<dbReference type="PANTHER" id="PTHR46928:SF1">
    <property type="entry name" value="MESENCHYME-SPECIFIC CELL SURFACE GLYCOPROTEIN"/>
    <property type="match status" value="1"/>
</dbReference>
<dbReference type="PANTHER" id="PTHR46928">
    <property type="entry name" value="MESENCHYME-SPECIFIC CELL SURFACE GLYCOPROTEIN"/>
    <property type="match status" value="1"/>
</dbReference>
<dbReference type="NCBIfam" id="NF038117">
    <property type="entry name" value="choice_anch_I"/>
    <property type="match status" value="1"/>
</dbReference>
<dbReference type="InterPro" id="IPR055188">
    <property type="entry name" value="Choice_anch_I"/>
</dbReference>
<dbReference type="InterPro" id="IPR052956">
    <property type="entry name" value="Mesenchyme-surface_protein"/>
</dbReference>
<dbReference type="Proteomes" id="UP001597459">
    <property type="component" value="Unassembled WGS sequence"/>
</dbReference>
<dbReference type="RefSeq" id="WP_378258718.1">
    <property type="nucleotide sequence ID" value="NZ_JBHSJV010000001.1"/>
</dbReference>
<reference evidence="4" key="1">
    <citation type="journal article" date="2019" name="Int. J. Syst. Evol. Microbiol.">
        <title>The Global Catalogue of Microorganisms (GCM) 10K type strain sequencing project: providing services to taxonomists for standard genome sequencing and annotation.</title>
        <authorList>
            <consortium name="The Broad Institute Genomics Platform"/>
            <consortium name="The Broad Institute Genome Sequencing Center for Infectious Disease"/>
            <person name="Wu L."/>
            <person name="Ma J."/>
        </authorList>
    </citation>
    <scope>NUCLEOTIDE SEQUENCE [LARGE SCALE GENOMIC DNA]</scope>
    <source>
        <strain evidence="4">KCTC 42423</strain>
    </source>
</reference>
<dbReference type="InterPro" id="IPR011048">
    <property type="entry name" value="Haem_d1_sf"/>
</dbReference>
<feature type="compositionally biased region" description="Basic and acidic residues" evidence="1">
    <location>
        <begin position="407"/>
        <end position="421"/>
    </location>
</feature>
<sequence>MNVLQKAIVLGAILGGAYSCIPDDHSGGGNGDPLTFTRIGGFVNGTGKEGFVEITAFDPETDKLFIVNPAASQLSVWDLSDPKSPVHLTGIPVSGTPNSVAVHDGVVAVAVENGGNPQAPGAITTYDTEDYQLLAEYTAGAMPDMVTFSPDGNYIIAANEGEPNDDYSSDPEGSVTIVEVETGMVNQVGFEGFTAESIGYDFRVFGPSATFSQDVEPEYIAVAKNSKTAYVTLQENNGIAIVDLTNKVISDIVGLGVKDHTLASNKIDASNKDNISGNFKNWPVYGIFMPDAITYTTIGGTPYLITANEGDARDYKGFSEEERVKDILLDPTVFPDAAELQKSENLGRLKITTAQGDTDGDGDYDTLYCYGGRSFTIWTTSGTLVYDSGSFIGEKTWELQPELFNNDEGKTDGRSDDKGAEPEGVEILKIGEKTLLFVGLERTGGAMVFDISNPRSPVFLEWLRETADVGPEGLVAVTAEDSPTGNDLIIISNEVSNSVSIYEIK</sequence>
<gene>
    <name evidence="3" type="ORF">ACFSTE_08595</name>
</gene>
<accession>A0ABW5N5G9</accession>
<dbReference type="PROSITE" id="PS51257">
    <property type="entry name" value="PROKAR_LIPOPROTEIN"/>
    <property type="match status" value="1"/>
</dbReference>
<feature type="region of interest" description="Disordered" evidence="1">
    <location>
        <begin position="402"/>
        <end position="422"/>
    </location>
</feature>
<organism evidence="3 4">
    <name type="scientific">Aquimarina hainanensis</name>
    <dbReference type="NCBI Taxonomy" id="1578017"/>
    <lineage>
        <taxon>Bacteria</taxon>
        <taxon>Pseudomonadati</taxon>
        <taxon>Bacteroidota</taxon>
        <taxon>Flavobacteriia</taxon>
        <taxon>Flavobacteriales</taxon>
        <taxon>Flavobacteriaceae</taxon>
        <taxon>Aquimarina</taxon>
    </lineage>
</organism>
<protein>
    <submittedName>
        <fullName evidence="3">Choice-of-anchor I family protein</fullName>
    </submittedName>
</protein>
<dbReference type="InterPro" id="IPR015943">
    <property type="entry name" value="WD40/YVTN_repeat-like_dom_sf"/>
</dbReference>
<dbReference type="EMBL" id="JBHULX010000013">
    <property type="protein sequence ID" value="MFD2590885.1"/>
    <property type="molecule type" value="Genomic_DNA"/>
</dbReference>
<keyword evidence="4" id="KW-1185">Reference proteome</keyword>
<feature type="domain" description="Choice-of-anchor I" evidence="2">
    <location>
        <begin position="50"/>
        <end position="504"/>
    </location>
</feature>
<dbReference type="Pfam" id="PF22494">
    <property type="entry name" value="choice_anch_I"/>
    <property type="match status" value="1"/>
</dbReference>
<evidence type="ECO:0000313" key="3">
    <source>
        <dbReference type="EMBL" id="MFD2590885.1"/>
    </source>
</evidence>
<comment type="caution">
    <text evidence="3">The sequence shown here is derived from an EMBL/GenBank/DDBJ whole genome shotgun (WGS) entry which is preliminary data.</text>
</comment>
<evidence type="ECO:0000313" key="4">
    <source>
        <dbReference type="Proteomes" id="UP001597459"/>
    </source>
</evidence>
<evidence type="ECO:0000256" key="1">
    <source>
        <dbReference type="SAM" id="MobiDB-lite"/>
    </source>
</evidence>
<dbReference type="SUPFAM" id="SSF51004">
    <property type="entry name" value="C-terminal (heme d1) domain of cytochrome cd1-nitrite reductase"/>
    <property type="match status" value="1"/>
</dbReference>
<evidence type="ECO:0000259" key="2">
    <source>
        <dbReference type="Pfam" id="PF22494"/>
    </source>
</evidence>